<evidence type="ECO:0000313" key="2">
    <source>
        <dbReference type="EMBL" id="ERP39285.1"/>
    </source>
</evidence>
<dbReference type="OrthoDB" id="9814210at2"/>
<dbReference type="InterPro" id="IPR006190">
    <property type="entry name" value="SAF_AFP_Neu5Ac"/>
</dbReference>
<gene>
    <name evidence="2" type="ORF">CALK_0077</name>
</gene>
<dbReference type="GO" id="GO:0047444">
    <property type="term" value="F:N-acylneuraminate-9-phosphate synthase activity"/>
    <property type="evidence" value="ECO:0007669"/>
    <property type="project" value="TreeGrafter"/>
</dbReference>
<accession>U7D8N5</accession>
<name>U7D8N5_9BACT</name>
<dbReference type="InterPro" id="IPR036732">
    <property type="entry name" value="AFP_Neu5c_C_sf"/>
</dbReference>
<dbReference type="SUPFAM" id="SSF51269">
    <property type="entry name" value="AFP III-like domain"/>
    <property type="match status" value="1"/>
</dbReference>
<reference evidence="2 3" key="1">
    <citation type="journal article" date="2013" name="Environ. Microbiol.">
        <title>Genome analysis of Chitinivibrio alkaliphilus gen. nov., sp. nov., a novel extremely haloalkaliphilic anaerobic chitinolytic bacterium from the candidate phylum Termite Group 3.</title>
        <authorList>
            <person name="Sorokin D.Y."/>
            <person name="Gumerov V.M."/>
            <person name="Rakitin A.L."/>
            <person name="Beletsky A.V."/>
            <person name="Damste J.S."/>
            <person name="Muyzer G."/>
            <person name="Mardanov A.V."/>
            <person name="Ravin N.V."/>
        </authorList>
    </citation>
    <scope>NUCLEOTIDE SEQUENCE [LARGE SCALE GENOMIC DNA]</scope>
    <source>
        <strain evidence="2 3">ACht1</strain>
    </source>
</reference>
<dbReference type="SMART" id="SM00858">
    <property type="entry name" value="SAF"/>
    <property type="match status" value="1"/>
</dbReference>
<comment type="caution">
    <text evidence="2">The sequence shown here is derived from an EMBL/GenBank/DDBJ whole genome shotgun (WGS) entry which is preliminary data.</text>
</comment>
<dbReference type="PROSITE" id="PS50844">
    <property type="entry name" value="AFP_LIKE"/>
    <property type="match status" value="1"/>
</dbReference>
<dbReference type="InterPro" id="IPR057736">
    <property type="entry name" value="SAF_PseI/NeuA/NeuB"/>
</dbReference>
<dbReference type="SUPFAM" id="SSF51569">
    <property type="entry name" value="Aldolase"/>
    <property type="match status" value="1"/>
</dbReference>
<dbReference type="PATRIC" id="fig|1313304.3.peg.72"/>
<dbReference type="eggNOG" id="COG2089">
    <property type="taxonomic scope" value="Bacteria"/>
</dbReference>
<dbReference type="Pfam" id="PF08666">
    <property type="entry name" value="SAF"/>
    <property type="match status" value="1"/>
</dbReference>
<feature type="domain" description="AFP-like" evidence="1">
    <location>
        <begin position="276"/>
        <end position="333"/>
    </location>
</feature>
<proteinExistence type="predicted"/>
<evidence type="ECO:0000259" key="1">
    <source>
        <dbReference type="PROSITE" id="PS50844"/>
    </source>
</evidence>
<protein>
    <submittedName>
        <fullName evidence="2">N-acetylneuraminic acid (Neu5Ac) synthase</fullName>
    </submittedName>
</protein>
<dbReference type="PANTHER" id="PTHR42966">
    <property type="entry name" value="N-ACETYLNEURAMINATE SYNTHASE"/>
    <property type="match status" value="1"/>
</dbReference>
<organism evidence="2 3">
    <name type="scientific">Chitinivibrio alkaliphilus ACht1</name>
    <dbReference type="NCBI Taxonomy" id="1313304"/>
    <lineage>
        <taxon>Bacteria</taxon>
        <taxon>Pseudomonadati</taxon>
        <taxon>Fibrobacterota</taxon>
        <taxon>Chitinivibrionia</taxon>
        <taxon>Chitinivibrionales</taxon>
        <taxon>Chitinivibrionaceae</taxon>
        <taxon>Chitinivibrio</taxon>
    </lineage>
</organism>
<dbReference type="InterPro" id="IPR013132">
    <property type="entry name" value="PseI/NeuA/B-like_N"/>
</dbReference>
<dbReference type="Proteomes" id="UP000017148">
    <property type="component" value="Unassembled WGS sequence"/>
</dbReference>
<dbReference type="CDD" id="cd11615">
    <property type="entry name" value="SAF_NeuB_like"/>
    <property type="match status" value="1"/>
</dbReference>
<dbReference type="InterPro" id="IPR020030">
    <property type="entry name" value="Pseudaminic_synth_PseI"/>
</dbReference>
<keyword evidence="3" id="KW-1185">Reference proteome</keyword>
<sequence>MAVRIVAELSANHQNDFSIAAKTIRAMAHAGADAIKVQTYRPESLTLNSQDGYFAPRKEGLWKGYTPWELYSIAAMPYEWQPKLQALTEELGMTFFSSPFDRHGVDFLESLDCPMYKIASLEINHLPLIEYVASMGKPVLISTGAADEHDIEAALAACRRQGNEDVTLLQCTSHYPATRGEANLRTIPDMKQRFGVSVGVSDHTLGACVPAAAVALGAEVVEKHCTLNRSHGGPDAPFSLEPNEFAEMVRVVRNTEEALGTVSYAVDEKDRVRRRSLFATQDIARGERFREDNIAVLRPGHGIPPRFYHGILGTQAQEEIKRGTPLRMEHITL</sequence>
<dbReference type="NCBIfam" id="TIGR03586">
    <property type="entry name" value="PseI"/>
    <property type="match status" value="1"/>
</dbReference>
<dbReference type="AlphaFoldDB" id="U7D8N5"/>
<dbReference type="EMBL" id="ASJR01000001">
    <property type="protein sequence ID" value="ERP39285.1"/>
    <property type="molecule type" value="Genomic_DNA"/>
</dbReference>
<dbReference type="Pfam" id="PF03102">
    <property type="entry name" value="NeuB"/>
    <property type="match status" value="1"/>
</dbReference>
<dbReference type="Gene3D" id="3.20.20.70">
    <property type="entry name" value="Aldolase class I"/>
    <property type="match status" value="1"/>
</dbReference>
<dbReference type="PANTHER" id="PTHR42966:SF2">
    <property type="entry name" value="PSEUDAMINIC ACID SYNTHASE"/>
    <property type="match status" value="1"/>
</dbReference>
<dbReference type="STRING" id="1313304.CALK_0077"/>
<dbReference type="GO" id="GO:0016051">
    <property type="term" value="P:carbohydrate biosynthetic process"/>
    <property type="evidence" value="ECO:0007669"/>
    <property type="project" value="InterPro"/>
</dbReference>
<dbReference type="Gene3D" id="3.90.1210.10">
    <property type="entry name" value="Antifreeze-like/N-acetylneuraminic acid synthase C-terminal domain"/>
    <property type="match status" value="1"/>
</dbReference>
<dbReference type="InterPro" id="IPR051690">
    <property type="entry name" value="PseI-like"/>
</dbReference>
<evidence type="ECO:0000313" key="3">
    <source>
        <dbReference type="Proteomes" id="UP000017148"/>
    </source>
</evidence>
<dbReference type="InterPro" id="IPR013974">
    <property type="entry name" value="SAF"/>
</dbReference>
<dbReference type="RefSeq" id="WP_022635645.1">
    <property type="nucleotide sequence ID" value="NZ_ASJR01000001.1"/>
</dbReference>
<dbReference type="InterPro" id="IPR013785">
    <property type="entry name" value="Aldolase_TIM"/>
</dbReference>